<evidence type="ECO:0000259" key="1">
    <source>
        <dbReference type="Pfam" id="PF02579"/>
    </source>
</evidence>
<dbReference type="AlphaFoldDB" id="B8J5U0"/>
<dbReference type="SUPFAM" id="SSF53146">
    <property type="entry name" value="Nitrogenase accessory factor-like"/>
    <property type="match status" value="1"/>
</dbReference>
<name>B8J5U0_ANAD2</name>
<dbReference type="Proteomes" id="UP000007089">
    <property type="component" value="Chromosome"/>
</dbReference>
<dbReference type="EMBL" id="CP001359">
    <property type="protein sequence ID" value="ACL65037.1"/>
    <property type="molecule type" value="Genomic_DNA"/>
</dbReference>
<proteinExistence type="predicted"/>
<dbReference type="RefSeq" id="WP_012632964.1">
    <property type="nucleotide sequence ID" value="NC_011891.1"/>
</dbReference>
<evidence type="ECO:0000313" key="3">
    <source>
        <dbReference type="Proteomes" id="UP000007089"/>
    </source>
</evidence>
<dbReference type="Gene3D" id="3.30.420.130">
    <property type="entry name" value="Dinitrogenase iron-molybdenum cofactor biosynthesis domain"/>
    <property type="match status" value="1"/>
</dbReference>
<protein>
    <submittedName>
        <fullName evidence="2">Dinitrogenase iron-molybdenum cofactor biosynthesis protein</fullName>
    </submittedName>
</protein>
<sequence>MSATLCIPIEENRGLLSPVSRHFGRAPAFMLVNAATLAYRILPNAPTERPCDACRALANEDIDVFLVGGIGTHALERIRARRRIAVLRTPSGRVADALALHIAGRLPVVQEECCPPEGAPRTSLHVLGAPGAGCDATCSGS</sequence>
<feature type="domain" description="Dinitrogenase iron-molybdenum cofactor biosynthesis" evidence="1">
    <location>
        <begin position="17"/>
        <end position="100"/>
    </location>
</feature>
<evidence type="ECO:0000313" key="2">
    <source>
        <dbReference type="EMBL" id="ACL65037.1"/>
    </source>
</evidence>
<accession>B8J5U0</accession>
<dbReference type="KEGG" id="acp:A2cp1_1694"/>
<reference evidence="2" key="1">
    <citation type="submission" date="2009-01" db="EMBL/GenBank/DDBJ databases">
        <title>Complete sequence of Anaeromyxobacter dehalogenans 2CP-1.</title>
        <authorList>
            <consortium name="US DOE Joint Genome Institute"/>
            <person name="Lucas S."/>
            <person name="Copeland A."/>
            <person name="Lapidus A."/>
            <person name="Glavina del Rio T."/>
            <person name="Dalin E."/>
            <person name="Tice H."/>
            <person name="Bruce D."/>
            <person name="Goodwin L."/>
            <person name="Pitluck S."/>
            <person name="Saunders E."/>
            <person name="Brettin T."/>
            <person name="Detter J.C."/>
            <person name="Han C."/>
            <person name="Larimer F."/>
            <person name="Land M."/>
            <person name="Hauser L."/>
            <person name="Kyrpides N."/>
            <person name="Ovchinnikova G."/>
            <person name="Beliaev A.S."/>
            <person name="Richardson P."/>
        </authorList>
    </citation>
    <scope>NUCLEOTIDE SEQUENCE</scope>
    <source>
        <strain evidence="2">2CP-1</strain>
    </source>
</reference>
<dbReference type="InterPro" id="IPR036105">
    <property type="entry name" value="DiNase_FeMo-co_biosyn_sf"/>
</dbReference>
<dbReference type="HOGENOM" id="CLU_104194_2_1_7"/>
<dbReference type="Pfam" id="PF02579">
    <property type="entry name" value="Nitro_FeMo-Co"/>
    <property type="match status" value="1"/>
</dbReference>
<gene>
    <name evidence="2" type="ordered locus">A2cp1_1694</name>
</gene>
<organism evidence="2 3">
    <name type="scientific">Anaeromyxobacter dehalogenans (strain ATCC BAA-258 / DSM 21875 / 2CP-1)</name>
    <dbReference type="NCBI Taxonomy" id="455488"/>
    <lineage>
        <taxon>Bacteria</taxon>
        <taxon>Pseudomonadati</taxon>
        <taxon>Myxococcota</taxon>
        <taxon>Myxococcia</taxon>
        <taxon>Myxococcales</taxon>
        <taxon>Cystobacterineae</taxon>
        <taxon>Anaeromyxobacteraceae</taxon>
        <taxon>Anaeromyxobacter</taxon>
    </lineage>
</organism>
<keyword evidence="3" id="KW-1185">Reference proteome</keyword>
<dbReference type="InterPro" id="IPR003731">
    <property type="entry name" value="Di-Nase_FeMo-co_biosynth"/>
</dbReference>